<reference evidence="1" key="1">
    <citation type="journal article" date="2015" name="Nature">
        <title>Complex archaea that bridge the gap between prokaryotes and eukaryotes.</title>
        <authorList>
            <person name="Spang A."/>
            <person name="Saw J.H."/>
            <person name="Jorgensen S.L."/>
            <person name="Zaremba-Niedzwiedzka K."/>
            <person name="Martijn J."/>
            <person name="Lind A.E."/>
            <person name="van Eijk R."/>
            <person name="Schleper C."/>
            <person name="Guy L."/>
            <person name="Ettema T.J."/>
        </authorList>
    </citation>
    <scope>NUCLEOTIDE SEQUENCE</scope>
</reference>
<evidence type="ECO:0000313" key="1">
    <source>
        <dbReference type="EMBL" id="KKL44949.1"/>
    </source>
</evidence>
<protein>
    <recommendedName>
        <fullName evidence="2">Phage protein</fullName>
    </recommendedName>
</protein>
<dbReference type="AlphaFoldDB" id="A0A0F9C6Y5"/>
<dbReference type="EMBL" id="LAZR01034566">
    <property type="protein sequence ID" value="KKL44949.1"/>
    <property type="molecule type" value="Genomic_DNA"/>
</dbReference>
<proteinExistence type="predicted"/>
<comment type="caution">
    <text evidence="1">The sequence shown here is derived from an EMBL/GenBank/DDBJ whole genome shotgun (WGS) entry which is preliminary data.</text>
</comment>
<evidence type="ECO:0008006" key="2">
    <source>
        <dbReference type="Google" id="ProtNLM"/>
    </source>
</evidence>
<sequence>MAKYRKKPVVIEAFQMTQARRWENVDWPEWLNAAWQKGVGETGSVWCDTDPPHTFLHIATLEDVMNVDWNDWIIRGVKGELYPCKPDIFDATYELVT</sequence>
<organism evidence="1">
    <name type="scientific">marine sediment metagenome</name>
    <dbReference type="NCBI Taxonomy" id="412755"/>
    <lineage>
        <taxon>unclassified sequences</taxon>
        <taxon>metagenomes</taxon>
        <taxon>ecological metagenomes</taxon>
    </lineage>
</organism>
<gene>
    <name evidence="1" type="ORF">LCGC14_2360580</name>
</gene>
<accession>A0A0F9C6Y5</accession>
<name>A0A0F9C6Y5_9ZZZZ</name>